<keyword evidence="4" id="KW-1185">Reference proteome</keyword>
<reference evidence="3" key="1">
    <citation type="journal article" date="2023" name="Insect Mol. Biol.">
        <title>Genome sequencing provides insights into the evolution of gene families encoding plant cell wall-degrading enzymes in longhorned beetles.</title>
        <authorList>
            <person name="Shin N.R."/>
            <person name="Okamura Y."/>
            <person name="Kirsch R."/>
            <person name="Pauchet Y."/>
        </authorList>
    </citation>
    <scope>NUCLEOTIDE SEQUENCE</scope>
    <source>
        <strain evidence="3">AMC_N1</strain>
    </source>
</reference>
<feature type="domain" description="Alcohol dehydrogenase-like C-terminal" evidence="2">
    <location>
        <begin position="180"/>
        <end position="228"/>
    </location>
</feature>
<dbReference type="PANTHER" id="PTHR43205">
    <property type="entry name" value="PROSTAGLANDIN REDUCTASE"/>
    <property type="match status" value="1"/>
</dbReference>
<dbReference type="Gene3D" id="3.40.50.720">
    <property type="entry name" value="NAD(P)-binding Rossmann-like Domain"/>
    <property type="match status" value="1"/>
</dbReference>
<dbReference type="Pfam" id="PF00107">
    <property type="entry name" value="ADH_zinc_N"/>
    <property type="match status" value="1"/>
</dbReference>
<feature type="region of interest" description="Disordered" evidence="1">
    <location>
        <begin position="34"/>
        <end position="58"/>
    </location>
</feature>
<protein>
    <recommendedName>
        <fullName evidence="2">Alcohol dehydrogenase-like C-terminal domain-containing protein</fullName>
    </recommendedName>
</protein>
<dbReference type="InterPro" id="IPR036291">
    <property type="entry name" value="NAD(P)-bd_dom_sf"/>
</dbReference>
<comment type="caution">
    <text evidence="3">The sequence shown here is derived from an EMBL/GenBank/DDBJ whole genome shotgun (WGS) entry which is preliminary data.</text>
</comment>
<evidence type="ECO:0000259" key="2">
    <source>
        <dbReference type="Pfam" id="PF00107"/>
    </source>
</evidence>
<dbReference type="InterPro" id="IPR011032">
    <property type="entry name" value="GroES-like_sf"/>
</dbReference>
<name>A0AAV8Z603_9CUCU</name>
<evidence type="ECO:0000256" key="1">
    <source>
        <dbReference type="SAM" id="MobiDB-lite"/>
    </source>
</evidence>
<gene>
    <name evidence="3" type="ORF">NQ318_022042</name>
</gene>
<dbReference type="AlphaFoldDB" id="A0AAV8Z603"/>
<dbReference type="GO" id="GO:0047522">
    <property type="term" value="F:15-oxoprostaglandin 13-reductase [NAD(P)+] activity"/>
    <property type="evidence" value="ECO:0007669"/>
    <property type="project" value="TreeGrafter"/>
</dbReference>
<organism evidence="3 4">
    <name type="scientific">Aromia moschata</name>
    <dbReference type="NCBI Taxonomy" id="1265417"/>
    <lineage>
        <taxon>Eukaryota</taxon>
        <taxon>Metazoa</taxon>
        <taxon>Ecdysozoa</taxon>
        <taxon>Arthropoda</taxon>
        <taxon>Hexapoda</taxon>
        <taxon>Insecta</taxon>
        <taxon>Pterygota</taxon>
        <taxon>Neoptera</taxon>
        <taxon>Endopterygota</taxon>
        <taxon>Coleoptera</taxon>
        <taxon>Polyphaga</taxon>
        <taxon>Cucujiformia</taxon>
        <taxon>Chrysomeloidea</taxon>
        <taxon>Cerambycidae</taxon>
        <taxon>Cerambycinae</taxon>
        <taxon>Callichromatini</taxon>
        <taxon>Aromia</taxon>
    </lineage>
</organism>
<proteinExistence type="predicted"/>
<dbReference type="InterPro" id="IPR045010">
    <property type="entry name" value="MDR_fam"/>
</dbReference>
<dbReference type="InterPro" id="IPR013149">
    <property type="entry name" value="ADH-like_C"/>
</dbReference>
<dbReference type="PANTHER" id="PTHR43205:SF7">
    <property type="entry name" value="PROSTAGLANDIN REDUCTASE 1"/>
    <property type="match status" value="1"/>
</dbReference>
<dbReference type="GO" id="GO:0006693">
    <property type="term" value="P:prostaglandin metabolic process"/>
    <property type="evidence" value="ECO:0007669"/>
    <property type="project" value="TreeGrafter"/>
</dbReference>
<evidence type="ECO:0000313" key="3">
    <source>
        <dbReference type="EMBL" id="KAJ8959356.1"/>
    </source>
</evidence>
<accession>A0AAV8Z603</accession>
<dbReference type="SUPFAM" id="SSF50129">
    <property type="entry name" value="GroES-like"/>
    <property type="match status" value="1"/>
</dbReference>
<evidence type="ECO:0000313" key="4">
    <source>
        <dbReference type="Proteomes" id="UP001162162"/>
    </source>
</evidence>
<sequence>MAKEPVYRIRITHRHWLVALPQCIQFFDSRARRPTKNGETVRGLTSQDQPPPRDAETHLTATSRPCELYEVCNENGNVAPDLATLRRRDLEGRIVESNNPKFPKGKCIIADFGWRSHTISNGKPTGVFPYPLLLPDFGDLPISYGLGILGMPGNTAYFGFLEICDPQPGKTVIVTGAAGAVGSVVGQIAKIKGCTVIGVVGSDEKGKWIVEELGFDHFINYKTADLKKSPSRDCPQRH</sequence>
<dbReference type="SUPFAM" id="SSF51735">
    <property type="entry name" value="NAD(P)-binding Rossmann-fold domains"/>
    <property type="match status" value="1"/>
</dbReference>
<dbReference type="Gene3D" id="3.90.180.10">
    <property type="entry name" value="Medium-chain alcohol dehydrogenases, catalytic domain"/>
    <property type="match status" value="1"/>
</dbReference>
<dbReference type="EMBL" id="JAPWTK010000013">
    <property type="protein sequence ID" value="KAJ8959356.1"/>
    <property type="molecule type" value="Genomic_DNA"/>
</dbReference>
<dbReference type="Proteomes" id="UP001162162">
    <property type="component" value="Unassembled WGS sequence"/>
</dbReference>